<dbReference type="Proteomes" id="UP000264353">
    <property type="component" value="Chromosome A8"/>
</dbReference>
<dbReference type="AlphaFoldDB" id="A0A397Y899"/>
<gene>
    <name evidence="1" type="ORF">BRARA_H00533</name>
</gene>
<sequence length="241" mass="27380">MSFFTEVVQEACFSSESDSDHNEIDCLVRKTKKKTLNLAHALEVDRKIEVLVRSIIPQDPKRLVDESLFVLADEVTDIKVEKLLRFIHANDVFSKDMFKGGETKFDVEKMREQSKAAAKKKQPINKQTPTVVFDEARVSSIFISVLKPKLHRVDGNVASALATVKYSAFAYKDSDVAAMEAMFKAFKAESFLPLPPMLSLPRRHNILPHHVEMVARPVSQDMQTEVVVTKMIRLSKYHGKF</sequence>
<evidence type="ECO:0000313" key="1">
    <source>
        <dbReference type="EMBL" id="RID49755.1"/>
    </source>
</evidence>
<name>A0A397Y899_BRACM</name>
<dbReference type="EMBL" id="CM010635">
    <property type="protein sequence ID" value="RID49755.1"/>
    <property type="molecule type" value="Genomic_DNA"/>
</dbReference>
<protein>
    <submittedName>
        <fullName evidence="1">Uncharacterized protein</fullName>
    </submittedName>
</protein>
<proteinExistence type="predicted"/>
<accession>A0A397Y899</accession>
<organism evidence="1 2">
    <name type="scientific">Brassica campestris</name>
    <name type="common">Field mustard</name>
    <dbReference type="NCBI Taxonomy" id="3711"/>
    <lineage>
        <taxon>Eukaryota</taxon>
        <taxon>Viridiplantae</taxon>
        <taxon>Streptophyta</taxon>
        <taxon>Embryophyta</taxon>
        <taxon>Tracheophyta</taxon>
        <taxon>Spermatophyta</taxon>
        <taxon>Magnoliopsida</taxon>
        <taxon>eudicotyledons</taxon>
        <taxon>Gunneridae</taxon>
        <taxon>Pentapetalae</taxon>
        <taxon>rosids</taxon>
        <taxon>malvids</taxon>
        <taxon>Brassicales</taxon>
        <taxon>Brassicaceae</taxon>
        <taxon>Brassiceae</taxon>
        <taxon>Brassica</taxon>
    </lineage>
</organism>
<reference evidence="1 2" key="1">
    <citation type="submission" date="2018-06" db="EMBL/GenBank/DDBJ databases">
        <title>WGS assembly of Brassica rapa FPsc.</title>
        <authorList>
            <person name="Bowman J."/>
            <person name="Kohchi T."/>
            <person name="Yamato K."/>
            <person name="Jenkins J."/>
            <person name="Shu S."/>
            <person name="Ishizaki K."/>
            <person name="Yamaoka S."/>
            <person name="Nishihama R."/>
            <person name="Nakamura Y."/>
            <person name="Berger F."/>
            <person name="Adam C."/>
            <person name="Aki S."/>
            <person name="Althoff F."/>
            <person name="Araki T."/>
            <person name="Arteaga-Vazquez M."/>
            <person name="Balasubrmanian S."/>
            <person name="Bauer D."/>
            <person name="Boehm C."/>
            <person name="Briginshaw L."/>
            <person name="Caballero-Perez J."/>
            <person name="Catarino B."/>
            <person name="Chen F."/>
            <person name="Chiyoda S."/>
            <person name="Chovatia M."/>
            <person name="Davies K."/>
            <person name="Delmans M."/>
            <person name="Demura T."/>
            <person name="Dierschke T."/>
            <person name="Dolan L."/>
            <person name="Dorantes-Acosta A."/>
            <person name="Eklund D."/>
            <person name="Florent S."/>
            <person name="Flores-Sandoval E."/>
            <person name="Fujiyama A."/>
            <person name="Fukuzawa H."/>
            <person name="Galik B."/>
            <person name="Grimanelli D."/>
            <person name="Grimwood J."/>
            <person name="Grossniklaus U."/>
            <person name="Hamada T."/>
            <person name="Haseloff J."/>
            <person name="Hetherington A."/>
            <person name="Higo A."/>
            <person name="Hirakawa Y."/>
            <person name="Hundley H."/>
            <person name="Ikeda Y."/>
            <person name="Inoue K."/>
            <person name="Inoue S."/>
            <person name="Ishida S."/>
            <person name="Jia Q."/>
            <person name="Kakita M."/>
            <person name="Kanazawa T."/>
            <person name="Kawai Y."/>
            <person name="Kawashima T."/>
            <person name="Kennedy M."/>
            <person name="Kinose K."/>
            <person name="Kinoshita T."/>
            <person name="Kohara Y."/>
            <person name="Koide E."/>
            <person name="Komatsu K."/>
            <person name="Kopischke S."/>
            <person name="Kubo M."/>
            <person name="Kyozuka J."/>
            <person name="Lagercrantz U."/>
            <person name="Lin S."/>
            <person name="Lindquist E."/>
            <person name="Lipzen A."/>
            <person name="Lu C."/>
            <person name="Luna E."/>
            <person name="Martienssen R."/>
            <person name="Minamino N."/>
            <person name="Mizutani M."/>
            <person name="Mizutani M."/>
            <person name="Mochizuki N."/>
            <person name="Monte I."/>
            <person name="Mosher R."/>
            <person name="Nagasaki H."/>
            <person name="Nakagami H."/>
            <person name="Naramoto S."/>
            <person name="Nishitani K."/>
            <person name="Ohtani M."/>
            <person name="Okamoto T."/>
            <person name="Okumura M."/>
            <person name="Phillips J."/>
            <person name="Pollak B."/>
            <person name="Reinders A."/>
            <person name="Roevekamp M."/>
            <person name="Sano R."/>
            <person name="Sawa S."/>
            <person name="Schmid M."/>
            <person name="Shirakawa M."/>
            <person name="Solano R."/>
            <person name="Spunde A."/>
            <person name="Suetsugu N."/>
            <person name="Sugano S."/>
            <person name="Sugiyama A."/>
            <person name="Sun R."/>
            <person name="Suzuki Y."/>
            <person name="Takenaka M."/>
            <person name="Takezawa D."/>
            <person name="Tomogane H."/>
            <person name="Tsuzuki M."/>
            <person name="Ueda T."/>
            <person name="Umeda M."/>
            <person name="Ward J."/>
            <person name="Watanabe Y."/>
            <person name="Yazaki K."/>
            <person name="Yokoyama R."/>
            <person name="Yoshitake Y."/>
            <person name="Yotsui I."/>
            <person name="Zachgo S."/>
            <person name="Schmutz J."/>
        </authorList>
    </citation>
    <scope>NUCLEOTIDE SEQUENCE [LARGE SCALE GENOMIC DNA]</scope>
    <source>
        <strain evidence="2">cv. B-3</strain>
    </source>
</reference>
<evidence type="ECO:0000313" key="2">
    <source>
        <dbReference type="Proteomes" id="UP000264353"/>
    </source>
</evidence>